<evidence type="ECO:0000256" key="8">
    <source>
        <dbReference type="ARBA" id="ARBA00022741"/>
    </source>
</evidence>
<accession>A0ABX7M0U5</accession>
<feature type="binding site" evidence="14">
    <location>
        <position position="299"/>
    </location>
    <ligand>
        <name>ATP</name>
        <dbReference type="ChEBI" id="CHEBI:30616"/>
        <label>1</label>
    </ligand>
</feature>
<feature type="binding site" evidence="14">
    <location>
        <position position="176"/>
    </location>
    <ligand>
        <name>ATP</name>
        <dbReference type="ChEBI" id="CHEBI:30616"/>
        <label>1</label>
    </ligand>
</feature>
<dbReference type="EMBL" id="CP071060">
    <property type="protein sequence ID" value="QSI75384.1"/>
    <property type="molecule type" value="Genomic_DNA"/>
</dbReference>
<dbReference type="InterPro" id="IPR016185">
    <property type="entry name" value="PreATP-grasp_dom_sf"/>
</dbReference>
<dbReference type="PROSITE" id="PS00866">
    <property type="entry name" value="CPSASE_1"/>
    <property type="match status" value="1"/>
</dbReference>
<feature type="binding site" evidence="14">
    <location>
        <position position="285"/>
    </location>
    <ligand>
        <name>Mg(2+)</name>
        <dbReference type="ChEBI" id="CHEBI:18420"/>
        <label>1</label>
    </ligand>
</feature>
<dbReference type="Pfam" id="PF25596">
    <property type="entry name" value="CPSase_L_D1"/>
    <property type="match status" value="2"/>
</dbReference>
<dbReference type="InterPro" id="IPR005479">
    <property type="entry name" value="CPAse_ATP-bd"/>
</dbReference>
<comment type="similarity">
    <text evidence="2 14">Belongs to the CarB family.</text>
</comment>
<organism evidence="17 18">
    <name type="scientific">Niveibacterium microcysteis</name>
    <dbReference type="NCBI Taxonomy" id="2811415"/>
    <lineage>
        <taxon>Bacteria</taxon>
        <taxon>Pseudomonadati</taxon>
        <taxon>Pseudomonadota</taxon>
        <taxon>Betaproteobacteria</taxon>
        <taxon>Rhodocyclales</taxon>
        <taxon>Rhodocyclaceae</taxon>
        <taxon>Niveibacterium</taxon>
    </lineage>
</organism>
<dbReference type="EC" id="6.3.4.16" evidence="14"/>
<feature type="binding site" evidence="14">
    <location>
        <position position="750"/>
    </location>
    <ligand>
        <name>ATP</name>
        <dbReference type="ChEBI" id="CHEBI:30616"/>
        <label>2</label>
    </ligand>
</feature>
<dbReference type="Pfam" id="PF02786">
    <property type="entry name" value="CPSase_L_D2"/>
    <property type="match status" value="2"/>
</dbReference>
<evidence type="ECO:0000313" key="18">
    <source>
        <dbReference type="Proteomes" id="UP000663570"/>
    </source>
</evidence>
<feature type="binding site" evidence="14">
    <location>
        <position position="299"/>
    </location>
    <ligand>
        <name>Mg(2+)</name>
        <dbReference type="ChEBI" id="CHEBI:18420"/>
        <label>2</label>
    </ligand>
</feature>
<keyword evidence="8 14" id="KW-0547">Nucleotide-binding</keyword>
<feature type="binding site" evidence="14">
    <location>
        <position position="782"/>
    </location>
    <ligand>
        <name>ATP</name>
        <dbReference type="ChEBI" id="CHEBI:30616"/>
        <label>2</label>
    </ligand>
</feature>
<dbReference type="InterPro" id="IPR036914">
    <property type="entry name" value="MGS-like_dom_sf"/>
</dbReference>
<dbReference type="Pfam" id="PF02142">
    <property type="entry name" value="MGS"/>
    <property type="match status" value="1"/>
</dbReference>
<keyword evidence="5 14" id="KW-0028">Amino-acid biosynthesis</keyword>
<feature type="binding site" evidence="14">
    <location>
        <position position="748"/>
    </location>
    <ligand>
        <name>ATP</name>
        <dbReference type="ChEBI" id="CHEBI:30616"/>
        <label>2</label>
    </ligand>
</feature>
<feature type="binding site" evidence="14">
    <location>
        <position position="175"/>
    </location>
    <ligand>
        <name>ATP</name>
        <dbReference type="ChEBI" id="CHEBI:30616"/>
        <label>1</label>
    </ligand>
</feature>
<feature type="binding site" evidence="14">
    <location>
        <position position="242"/>
    </location>
    <ligand>
        <name>ATP</name>
        <dbReference type="ChEBI" id="CHEBI:30616"/>
        <label>1</label>
    </ligand>
</feature>
<keyword evidence="7 14" id="KW-0677">Repeat</keyword>
<evidence type="ECO:0000256" key="13">
    <source>
        <dbReference type="ARBA" id="ARBA00047359"/>
    </source>
</evidence>
<dbReference type="Gene3D" id="1.10.1030.10">
    <property type="entry name" value="Carbamoyl-phosphate synthetase, large subunit oligomerisation domain"/>
    <property type="match status" value="1"/>
</dbReference>
<dbReference type="SUPFAM" id="SSF52440">
    <property type="entry name" value="PreATP-grasp domain"/>
    <property type="match status" value="2"/>
</dbReference>
<dbReference type="InterPro" id="IPR036897">
    <property type="entry name" value="CarbamoylP_synth_lsu_oligo_sf"/>
</dbReference>
<keyword evidence="6" id="KW-0479">Metal-binding</keyword>
<evidence type="ECO:0000256" key="1">
    <source>
        <dbReference type="ARBA" id="ARBA00005077"/>
    </source>
</evidence>
<evidence type="ECO:0000256" key="2">
    <source>
        <dbReference type="ARBA" id="ARBA00009799"/>
    </source>
</evidence>
<feature type="binding site" evidence="14">
    <location>
        <position position="781"/>
    </location>
    <ligand>
        <name>ATP</name>
        <dbReference type="ChEBI" id="CHEBI:30616"/>
        <label>2</label>
    </ligand>
</feature>
<evidence type="ECO:0000256" key="3">
    <source>
        <dbReference type="ARBA" id="ARBA00022571"/>
    </source>
</evidence>
<dbReference type="PROSITE" id="PS50975">
    <property type="entry name" value="ATP_GRASP"/>
    <property type="match status" value="2"/>
</dbReference>
<evidence type="ECO:0000256" key="14">
    <source>
        <dbReference type="HAMAP-Rule" id="MF_01210"/>
    </source>
</evidence>
<keyword evidence="4 14" id="KW-0436">Ligase</keyword>
<feature type="binding site" evidence="14">
    <location>
        <position position="780"/>
    </location>
    <ligand>
        <name>ATP</name>
        <dbReference type="ChEBI" id="CHEBI:30616"/>
        <label>2</label>
    </ligand>
</feature>
<comment type="pathway">
    <text evidence="1 14">Amino-acid biosynthesis; L-arginine biosynthesis; carbamoyl phosphate from bicarbonate: step 1/1.</text>
</comment>
<feature type="binding site" evidence="14">
    <location>
        <position position="299"/>
    </location>
    <ligand>
        <name>Mn(2+)</name>
        <dbReference type="ChEBI" id="CHEBI:29035"/>
        <label>1</label>
    </ligand>
</feature>
<feature type="binding site" evidence="14">
    <location>
        <position position="823"/>
    </location>
    <ligand>
        <name>ATP</name>
        <dbReference type="ChEBI" id="CHEBI:30616"/>
        <label>2</label>
    </ligand>
</feature>
<dbReference type="InterPro" id="IPR005483">
    <property type="entry name" value="CPSase_dom"/>
</dbReference>
<keyword evidence="12" id="KW-0464">Manganese</keyword>
<dbReference type="PROSITE" id="PS00867">
    <property type="entry name" value="CPSASE_2"/>
    <property type="match status" value="2"/>
</dbReference>
<dbReference type="Pfam" id="PF02787">
    <property type="entry name" value="CPSase_L_D3"/>
    <property type="match status" value="1"/>
</dbReference>
<evidence type="ECO:0000313" key="17">
    <source>
        <dbReference type="EMBL" id="QSI75384.1"/>
    </source>
</evidence>
<feature type="binding site" evidence="14">
    <location>
        <position position="285"/>
    </location>
    <ligand>
        <name>Mn(2+)</name>
        <dbReference type="ChEBI" id="CHEBI:29035"/>
        <label>1</label>
    </ligand>
</feature>
<evidence type="ECO:0000256" key="9">
    <source>
        <dbReference type="ARBA" id="ARBA00022840"/>
    </source>
</evidence>
<dbReference type="SMART" id="SM01096">
    <property type="entry name" value="CPSase_L_D3"/>
    <property type="match status" value="1"/>
</dbReference>
<feature type="binding site" evidence="14">
    <location>
        <position position="285"/>
    </location>
    <ligand>
        <name>ATP</name>
        <dbReference type="ChEBI" id="CHEBI:30616"/>
        <label>1</label>
    </ligand>
</feature>
<feature type="binding site" evidence="14">
    <location>
        <position position="709"/>
    </location>
    <ligand>
        <name>ATP</name>
        <dbReference type="ChEBI" id="CHEBI:30616"/>
        <label>2</label>
    </ligand>
</feature>
<feature type="binding site" evidence="14">
    <location>
        <position position="841"/>
    </location>
    <ligand>
        <name>Mg(2+)</name>
        <dbReference type="ChEBI" id="CHEBI:18420"/>
        <label>4</label>
    </ligand>
</feature>
<sequence>MPKRTDIQSILIIGAGPIVIGQACEFDYSGAQACKALRDEGYRVILVNSNPATIMTDPEMADVTYIEPITWQVLERIIEKERPDAVLPTMGGQTALNCALDLWHNGVLDKYKVEMIGAKPDAIDKAEDRQKFKEAMTKIGLESARSGVAHSMEEAMAVQAKVGFPAIIRPSFTMGGTGGGIAYNIEEFVEICTRGLDLSPTRELLIEESLLGWKEYEMEVVRDKHDNCIIVCSIENLDPMGVHTGDSITIAPAQTLTDREYQIMRNASIAVLREIGVDTGGSNVQFSVNPKDGRLIVIEMNPRVSRSSALASKATGFPIAKIAAKLAVGFTLDELKNDITGGATPASFEPSIDYIVTKIPRFAFEKFPAANDRLTTQMKSVGEVMAMGRTFQESFQKALRGLETGAYGLDEVECDREELESELANPGAQRIWYVGQAFREGMTLDQVHALTKIDPWFLAQIEDIVLTEKSLVGRSLKALQAPELRDLKRKGFSDRRLSKLLATDETSVRLQRHTLGVRPVFKRVDTCAAEFATDTAYMYSAYEDECEAQPSNRKKIMVLGGGPNRIGQGIEFDYCCVHAALALREDGYETIMVNCNPETVSTDYDTSDRLYFEPLTLEDILEIVAVEKPVGVIVQFGGQTPLKRARELEANGVPIIGTTPDMIDAAEDRERFQKLLNDLGLKQPPNRTARAPEEAVRLAAEIGYPLVVRPSYVLGGRAMEIVHEQKDLERYMREAVKVSNDSPVLLDRFLNDATEVDVDALSDGKQVIIGGIMEHIEQAGVHSGDSACSLPPYTLSKALQDELRRQTELMARGLNVCGLMNVQFAIQGKGDAAVVYVLEVNPRASRTVPFVSKACSLPLAKIAARCMAGRSLADQGVTGEVIPPYFSVKEAVFPFAKFPGVDTILGPEMKSTGEVMGVGRTFAEAFVKSQLAAGVRLPTGGTAFISVKLTDRPKAIEVARELVELGFKLVATRGTSAAIEAAGIPVTPVNKVTEGRPHIVDMIKNNEISLIINTVEEKRQAIADSRSIRTSALAAKVTIQTTIEGARAACLGIRHLSELTPYALQALHAELA</sequence>
<evidence type="ECO:0000256" key="7">
    <source>
        <dbReference type="ARBA" id="ARBA00022737"/>
    </source>
</evidence>
<evidence type="ECO:0000256" key="6">
    <source>
        <dbReference type="ARBA" id="ARBA00022723"/>
    </source>
</evidence>
<dbReference type="InterPro" id="IPR005480">
    <property type="entry name" value="CPSase_lsu_oligo"/>
</dbReference>
<keyword evidence="18" id="KW-1185">Reference proteome</keyword>
<feature type="domain" description="ATP-grasp" evidence="15">
    <location>
        <begin position="133"/>
        <end position="328"/>
    </location>
</feature>
<comment type="function">
    <text evidence="14">Large subunit of the glutamine-dependent carbamoyl phosphate synthetase (CPSase). CPSase catalyzes the formation of carbamoyl phosphate from the ammonia moiety of glutamine, carbonate, and phosphate donated by ATP, constituting the first step of 2 biosynthetic pathways, one leading to arginine and/or urea and the other to pyrimidine nucleotides. The large subunit (synthetase) binds the substrates ammonia (free or transferred from glutamine from the small subunit), hydrogencarbonate and ATP and carries out an ATP-coupled ligase reaction, activating hydrogencarbonate by forming carboxy phosphate which reacts with ammonia to form carbamoyl phosphate.</text>
</comment>
<evidence type="ECO:0000259" key="16">
    <source>
        <dbReference type="PROSITE" id="PS51855"/>
    </source>
</evidence>
<comment type="pathway">
    <text evidence="14">Pyrimidine metabolism; UMP biosynthesis via de novo pathway; (S)-dihydroorotate from bicarbonate: step 1/3.</text>
</comment>
<dbReference type="HAMAP" id="MF_01210_A">
    <property type="entry name" value="CPSase_L_chain_A"/>
    <property type="match status" value="1"/>
</dbReference>
<feature type="binding site" evidence="14">
    <location>
        <position position="839"/>
    </location>
    <ligand>
        <name>Mg(2+)</name>
        <dbReference type="ChEBI" id="CHEBI:18420"/>
        <label>4</label>
    </ligand>
</feature>
<evidence type="ECO:0000256" key="11">
    <source>
        <dbReference type="ARBA" id="ARBA00022975"/>
    </source>
</evidence>
<keyword evidence="9 14" id="KW-0067">ATP-binding</keyword>
<dbReference type="Proteomes" id="UP000663570">
    <property type="component" value="Chromosome"/>
</dbReference>
<comment type="caution">
    <text evidence="14">Lacks conserved residue(s) required for the propagation of feature annotation.</text>
</comment>
<feature type="domain" description="ATP-grasp" evidence="15">
    <location>
        <begin position="673"/>
        <end position="868"/>
    </location>
</feature>
<name>A0ABX7M0U5_9RHOO</name>
<feature type="binding site" evidence="14">
    <location>
        <position position="783"/>
    </location>
    <ligand>
        <name>ATP</name>
        <dbReference type="ChEBI" id="CHEBI:30616"/>
        <label>2</label>
    </ligand>
</feature>
<comment type="catalytic activity">
    <reaction evidence="13 14">
        <text>hydrogencarbonate + NH4(+) + 2 ATP = carbamoyl phosphate + 2 ADP + phosphate + 2 H(+)</text>
        <dbReference type="Rhea" id="RHEA:18029"/>
        <dbReference type="ChEBI" id="CHEBI:15378"/>
        <dbReference type="ChEBI" id="CHEBI:17544"/>
        <dbReference type="ChEBI" id="CHEBI:28938"/>
        <dbReference type="ChEBI" id="CHEBI:30616"/>
        <dbReference type="ChEBI" id="CHEBI:43474"/>
        <dbReference type="ChEBI" id="CHEBI:58228"/>
        <dbReference type="ChEBI" id="CHEBI:456216"/>
        <dbReference type="EC" id="6.3.4.16"/>
    </reaction>
</comment>
<evidence type="ECO:0000256" key="5">
    <source>
        <dbReference type="ARBA" id="ARBA00022605"/>
    </source>
</evidence>
<feature type="binding site" evidence="14">
    <location>
        <position position="301"/>
    </location>
    <ligand>
        <name>Mn(2+)</name>
        <dbReference type="ChEBI" id="CHEBI:29035"/>
        <label>2</label>
    </ligand>
</feature>
<feature type="binding site" evidence="14">
    <location>
        <position position="839"/>
    </location>
    <ligand>
        <name>Mn(2+)</name>
        <dbReference type="ChEBI" id="CHEBI:29035"/>
        <label>3</label>
    </ligand>
</feature>
<dbReference type="PROSITE" id="PS51855">
    <property type="entry name" value="MGS"/>
    <property type="match status" value="1"/>
</dbReference>
<dbReference type="PANTHER" id="PTHR11405:SF53">
    <property type="entry name" value="CARBAMOYL-PHOSPHATE SYNTHASE [AMMONIA], MITOCHONDRIAL"/>
    <property type="match status" value="1"/>
</dbReference>
<dbReference type="HAMAP" id="MF_01210_B">
    <property type="entry name" value="CPSase_L_chain_B"/>
    <property type="match status" value="1"/>
</dbReference>
<feature type="binding site" evidence="14">
    <location>
        <position position="210"/>
    </location>
    <ligand>
        <name>ATP</name>
        <dbReference type="ChEBI" id="CHEBI:30616"/>
        <label>1</label>
    </ligand>
</feature>
<comment type="subunit">
    <text evidence="14">Composed of two chains; the small (or glutamine) chain promotes the hydrolysis of glutamine to ammonia, which is used by the large (or ammonia) chain to synthesize carbamoyl phosphate. Tetramer of heterodimers (alpha,beta)4.</text>
</comment>
<feature type="domain" description="MGS-like" evidence="16">
    <location>
        <begin position="935"/>
        <end position="1072"/>
    </location>
</feature>
<evidence type="ECO:0000256" key="10">
    <source>
        <dbReference type="ARBA" id="ARBA00022842"/>
    </source>
</evidence>
<dbReference type="InterPro" id="IPR011761">
    <property type="entry name" value="ATP-grasp"/>
</dbReference>
<feature type="binding site" evidence="14">
    <location>
        <position position="129"/>
    </location>
    <ligand>
        <name>ATP</name>
        <dbReference type="ChEBI" id="CHEBI:30616"/>
        <label>1</label>
    </ligand>
</feature>
<dbReference type="SUPFAM" id="SSF48108">
    <property type="entry name" value="Carbamoyl phosphate synthetase, large subunit connection domain"/>
    <property type="match status" value="1"/>
</dbReference>
<feature type="region of interest" description="Allosteric domain" evidence="14">
    <location>
        <begin position="935"/>
        <end position="1072"/>
    </location>
</feature>
<feature type="binding site" evidence="14">
    <location>
        <position position="839"/>
    </location>
    <ligand>
        <name>Mn(2+)</name>
        <dbReference type="ChEBI" id="CHEBI:29035"/>
        <label>4</label>
    </ligand>
</feature>
<feature type="binding site" evidence="14">
    <location>
        <position position="299"/>
    </location>
    <ligand>
        <name>Mn(2+)</name>
        <dbReference type="ChEBI" id="CHEBI:29035"/>
        <label>2</label>
    </ligand>
</feature>
<feature type="binding site" evidence="14">
    <location>
        <position position="839"/>
    </location>
    <ligand>
        <name>ATP</name>
        <dbReference type="ChEBI" id="CHEBI:30616"/>
        <label>2</label>
    </ligand>
</feature>
<dbReference type="NCBIfam" id="TIGR01369">
    <property type="entry name" value="CPSaseII_lrg"/>
    <property type="match status" value="1"/>
</dbReference>
<feature type="region of interest" description="Carboxyphosphate synthetic domain" evidence="14">
    <location>
        <begin position="1"/>
        <end position="403"/>
    </location>
</feature>
<dbReference type="Gene3D" id="3.30.470.20">
    <property type="entry name" value="ATP-grasp fold, B domain"/>
    <property type="match status" value="2"/>
</dbReference>
<evidence type="ECO:0000256" key="4">
    <source>
        <dbReference type="ARBA" id="ARBA00022598"/>
    </source>
</evidence>
<proteinExistence type="inferred from homology"/>
<dbReference type="PRINTS" id="PR00098">
    <property type="entry name" value="CPSASE"/>
</dbReference>
<evidence type="ECO:0000256" key="12">
    <source>
        <dbReference type="ARBA" id="ARBA00023211"/>
    </source>
</evidence>
<feature type="binding site" evidence="14">
    <location>
        <position position="839"/>
    </location>
    <ligand>
        <name>Mg(2+)</name>
        <dbReference type="ChEBI" id="CHEBI:18420"/>
        <label>3</label>
    </ligand>
</feature>
<dbReference type="PROSITE" id="PS51257">
    <property type="entry name" value="PROKAR_LIPOPROTEIN"/>
    <property type="match status" value="1"/>
</dbReference>
<feature type="binding site" evidence="14">
    <location>
        <position position="169"/>
    </location>
    <ligand>
        <name>ATP</name>
        <dbReference type="ChEBI" id="CHEBI:30616"/>
        <label>1</label>
    </ligand>
</feature>
<dbReference type="SUPFAM" id="SSF52335">
    <property type="entry name" value="Methylglyoxal synthase-like"/>
    <property type="match status" value="1"/>
</dbReference>
<dbReference type="InterPro" id="IPR058047">
    <property type="entry name" value="CPSase_preATP-grasp"/>
</dbReference>
<feature type="binding site" evidence="14">
    <location>
        <position position="823"/>
    </location>
    <ligand>
        <name>Mg(2+)</name>
        <dbReference type="ChEBI" id="CHEBI:18420"/>
        <label>3</label>
    </ligand>
</feature>
<dbReference type="Gene3D" id="3.40.50.1380">
    <property type="entry name" value="Methylglyoxal synthase-like domain"/>
    <property type="match status" value="1"/>
</dbReference>
<feature type="binding site" evidence="14">
    <location>
        <position position="208"/>
    </location>
    <ligand>
        <name>ATP</name>
        <dbReference type="ChEBI" id="CHEBI:30616"/>
        <label>1</label>
    </ligand>
</feature>
<feature type="binding site" evidence="14">
    <location>
        <position position="841"/>
    </location>
    <ligand>
        <name>Mn(2+)</name>
        <dbReference type="ChEBI" id="CHEBI:29035"/>
        <label>4</label>
    </ligand>
</feature>
<evidence type="ECO:0000259" key="15">
    <source>
        <dbReference type="PROSITE" id="PS50975"/>
    </source>
</evidence>
<feature type="binding site" evidence="14">
    <location>
        <position position="241"/>
    </location>
    <ligand>
        <name>ATP</name>
        <dbReference type="ChEBI" id="CHEBI:30616"/>
        <label>1</label>
    </ligand>
</feature>
<dbReference type="Gene3D" id="3.40.50.20">
    <property type="match status" value="2"/>
</dbReference>
<gene>
    <name evidence="14 17" type="primary">carB</name>
    <name evidence="17" type="ORF">JY500_12780</name>
</gene>
<feature type="binding site" evidence="14">
    <location>
        <position position="301"/>
    </location>
    <ligand>
        <name>Mg(2+)</name>
        <dbReference type="ChEBI" id="CHEBI:18420"/>
        <label>2</label>
    </ligand>
</feature>
<dbReference type="InterPro" id="IPR033937">
    <property type="entry name" value="MGS_CPS_CarB"/>
</dbReference>
<dbReference type="SUPFAM" id="SSF56059">
    <property type="entry name" value="Glutathione synthetase ATP-binding domain-like"/>
    <property type="match status" value="2"/>
</dbReference>
<keyword evidence="10" id="KW-0460">Magnesium</keyword>
<reference evidence="17 18" key="1">
    <citation type="submission" date="2021-02" db="EMBL/GenBank/DDBJ databases">
        <title>Niveibacterium changnyeongensis HC41.</title>
        <authorList>
            <person name="Kang M."/>
        </authorList>
    </citation>
    <scope>NUCLEOTIDE SEQUENCE [LARGE SCALE GENOMIC DNA]</scope>
    <source>
        <strain evidence="17 18">HC41</strain>
    </source>
</reference>
<dbReference type="EC" id="6.3.5.5" evidence="14"/>
<dbReference type="NCBIfam" id="NF009455">
    <property type="entry name" value="PRK12815.1"/>
    <property type="match status" value="1"/>
</dbReference>
<comment type="catalytic activity">
    <reaction evidence="14">
        <text>hydrogencarbonate + L-glutamine + 2 ATP + H2O = carbamoyl phosphate + L-glutamate + 2 ADP + phosphate + 2 H(+)</text>
        <dbReference type="Rhea" id="RHEA:18633"/>
        <dbReference type="ChEBI" id="CHEBI:15377"/>
        <dbReference type="ChEBI" id="CHEBI:15378"/>
        <dbReference type="ChEBI" id="CHEBI:17544"/>
        <dbReference type="ChEBI" id="CHEBI:29985"/>
        <dbReference type="ChEBI" id="CHEBI:30616"/>
        <dbReference type="ChEBI" id="CHEBI:43474"/>
        <dbReference type="ChEBI" id="CHEBI:58228"/>
        <dbReference type="ChEBI" id="CHEBI:58359"/>
        <dbReference type="ChEBI" id="CHEBI:456216"/>
        <dbReference type="EC" id="6.3.5.5"/>
    </reaction>
</comment>
<feature type="binding site" evidence="14">
    <location>
        <position position="299"/>
    </location>
    <ligand>
        <name>Mg(2+)</name>
        <dbReference type="ChEBI" id="CHEBI:18420"/>
        <label>1</label>
    </ligand>
</feature>
<feature type="binding site" evidence="14">
    <location>
        <position position="215"/>
    </location>
    <ligand>
        <name>ATP</name>
        <dbReference type="ChEBI" id="CHEBI:30616"/>
        <label>1</label>
    </ligand>
</feature>
<dbReference type="RefSeq" id="WP_172198995.1">
    <property type="nucleotide sequence ID" value="NZ_CP071060.1"/>
</dbReference>
<comment type="cofactor">
    <cofactor evidence="14">
        <name>Mg(2+)</name>
        <dbReference type="ChEBI" id="CHEBI:18420"/>
    </cofactor>
    <cofactor evidence="14">
        <name>Mn(2+)</name>
        <dbReference type="ChEBI" id="CHEBI:29035"/>
    </cofactor>
    <text evidence="14">Binds 4 Mg(2+) or Mn(2+) ions per subunit.</text>
</comment>
<dbReference type="NCBIfam" id="NF003671">
    <property type="entry name" value="PRK05294.1"/>
    <property type="match status" value="1"/>
</dbReference>
<feature type="binding site" evidence="14">
    <location>
        <position position="243"/>
    </location>
    <ligand>
        <name>ATP</name>
        <dbReference type="ChEBI" id="CHEBI:30616"/>
        <label>1</label>
    </ligand>
</feature>
<feature type="binding site" evidence="14">
    <location>
        <position position="823"/>
    </location>
    <ligand>
        <name>Mn(2+)</name>
        <dbReference type="ChEBI" id="CHEBI:29035"/>
        <label>3</label>
    </ligand>
</feature>
<dbReference type="CDD" id="cd01424">
    <property type="entry name" value="MGS_CPS_II"/>
    <property type="match status" value="1"/>
</dbReference>
<dbReference type="InterPro" id="IPR011607">
    <property type="entry name" value="MGS-like_dom"/>
</dbReference>
<dbReference type="PANTHER" id="PTHR11405">
    <property type="entry name" value="CARBAMOYLTRANSFERASE FAMILY MEMBER"/>
    <property type="match status" value="1"/>
</dbReference>
<dbReference type="GO" id="GO:0004088">
    <property type="term" value="F:carbamoyl-phosphate synthase (glutamine-hydrolyzing) activity"/>
    <property type="evidence" value="ECO:0007669"/>
    <property type="project" value="UniProtKB-EC"/>
</dbReference>
<keyword evidence="11 14" id="KW-0665">Pyrimidine biosynthesis</keyword>
<dbReference type="InterPro" id="IPR006275">
    <property type="entry name" value="CPSase_lsu"/>
</dbReference>
<protein>
    <recommendedName>
        <fullName evidence="14">Carbamoyl phosphate synthase large chain</fullName>
        <ecNumber evidence="14">6.3.4.16</ecNumber>
        <ecNumber evidence="14">6.3.5.5</ecNumber>
    </recommendedName>
    <alternativeName>
        <fullName evidence="14">Carbamoyl phosphate synthetase ammonia chain</fullName>
    </alternativeName>
</protein>
<keyword evidence="3 14" id="KW-0055">Arginine biosynthesis</keyword>
<dbReference type="SMART" id="SM00851">
    <property type="entry name" value="MGS"/>
    <property type="match status" value="1"/>
</dbReference>
<feature type="binding site" evidence="14">
    <location>
        <position position="755"/>
    </location>
    <ligand>
        <name>ATP</name>
        <dbReference type="ChEBI" id="CHEBI:30616"/>
        <label>2</label>
    </ligand>
</feature>
<comment type="domain">
    <text evidence="14">The large subunit is composed of 2 ATP-grasp domains that are involved in binding the 2 ATP molecules needed for carbamoyl phosphate synthesis. The N-terminal ATP-grasp domain (referred to as the carboxyphosphate synthetic component) catalyzes the ATP-dependent phosphorylation of hydrogencarbonate to carboxyphosphate and the subsequent nucleophilic attack by ammonia to form a carbamate intermediate. The C-terminal ATP-grasp domain (referred to as the carbamoyl phosphate synthetic component) then catalyzes the phosphorylation of carbamate with the second ATP to form the end product carbamoyl phosphate. The reactive and unstable enzyme intermediates are sequentially channeled from one active site to the next through the interior of the protein over a distance of at least 96 A.</text>
</comment>